<sequence>MCDLIPVTARKKKARSGGWFFKRDQERLSVLEHDAAKRAEARAARDIAEAKTAHALSAPAADKVDLSLLWAARNGSEAMVKMLLDTGKVDVDAKDYIGRTPLSWAAENGHEAVVKMLVDTDKVDVDAKDKGGRTPLWWAAANGREAVVKMLVDTGKVDFDAKDYIGQMPLSLAARNGHEAVVKMLVDTGKVDLDAKDETGQTY</sequence>
<evidence type="ECO:0000313" key="4">
    <source>
        <dbReference type="EMBL" id="OBS17522.1"/>
    </source>
</evidence>
<dbReference type="STRING" id="36050.A0A1B8AAL8"/>
<dbReference type="InterPro" id="IPR036770">
    <property type="entry name" value="Ankyrin_rpt-contain_sf"/>
</dbReference>
<dbReference type="InterPro" id="IPR050663">
    <property type="entry name" value="Ankyrin-SOCS_Box"/>
</dbReference>
<keyword evidence="5" id="KW-1185">Reference proteome</keyword>
<name>A0A1B8AAL8_FUSPO</name>
<reference evidence="4 5" key="1">
    <citation type="submission" date="2016-06" db="EMBL/GenBank/DDBJ databases">
        <title>Living apart together: crosstalk between the core and supernumerary genomes in a fungal plant pathogen.</title>
        <authorList>
            <person name="Vanheule A."/>
            <person name="Audenaert K."/>
            <person name="Warris S."/>
            <person name="Van De Geest H."/>
            <person name="Schijlen E."/>
            <person name="Hofte M."/>
            <person name="De Saeger S."/>
            <person name="Haesaert G."/>
            <person name="Waalwijk C."/>
            <person name="Van Der Lee T."/>
        </authorList>
    </citation>
    <scope>NUCLEOTIDE SEQUENCE [LARGE SCALE GENOMIC DNA]</scope>
    <source>
        <strain evidence="4 5">2516</strain>
    </source>
</reference>
<proteinExistence type="predicted"/>
<evidence type="ECO:0000313" key="5">
    <source>
        <dbReference type="Proteomes" id="UP000091967"/>
    </source>
</evidence>
<dbReference type="Pfam" id="PF12796">
    <property type="entry name" value="Ank_2"/>
    <property type="match status" value="1"/>
</dbReference>
<dbReference type="GO" id="GO:0005634">
    <property type="term" value="C:nucleus"/>
    <property type="evidence" value="ECO:0007669"/>
    <property type="project" value="TreeGrafter"/>
</dbReference>
<evidence type="ECO:0000256" key="1">
    <source>
        <dbReference type="ARBA" id="ARBA00022737"/>
    </source>
</evidence>
<dbReference type="SMART" id="SM00248">
    <property type="entry name" value="ANK"/>
    <property type="match status" value="4"/>
</dbReference>
<gene>
    <name evidence="4" type="ORF">FPOA_12014</name>
</gene>
<dbReference type="PANTHER" id="PTHR24193:SF121">
    <property type="entry name" value="ADA2A-CONTAINING COMPLEX COMPONENT 3, ISOFORM D"/>
    <property type="match status" value="1"/>
</dbReference>
<dbReference type="SUPFAM" id="SSF48403">
    <property type="entry name" value="Ankyrin repeat"/>
    <property type="match status" value="1"/>
</dbReference>
<dbReference type="PROSITE" id="PS50297">
    <property type="entry name" value="ANK_REP_REGION"/>
    <property type="match status" value="3"/>
</dbReference>
<feature type="repeat" description="ANK" evidence="3">
    <location>
        <begin position="165"/>
        <end position="189"/>
    </location>
</feature>
<feature type="repeat" description="ANK" evidence="3">
    <location>
        <begin position="97"/>
        <end position="119"/>
    </location>
</feature>
<organism evidence="4 5">
    <name type="scientific">Fusarium poae</name>
    <dbReference type="NCBI Taxonomy" id="36050"/>
    <lineage>
        <taxon>Eukaryota</taxon>
        <taxon>Fungi</taxon>
        <taxon>Dikarya</taxon>
        <taxon>Ascomycota</taxon>
        <taxon>Pezizomycotina</taxon>
        <taxon>Sordariomycetes</taxon>
        <taxon>Hypocreomycetidae</taxon>
        <taxon>Hypocreales</taxon>
        <taxon>Nectriaceae</taxon>
        <taxon>Fusarium</taxon>
    </lineage>
</organism>
<evidence type="ECO:0000256" key="3">
    <source>
        <dbReference type="PROSITE-ProRule" id="PRU00023"/>
    </source>
</evidence>
<evidence type="ECO:0000256" key="2">
    <source>
        <dbReference type="ARBA" id="ARBA00023043"/>
    </source>
</evidence>
<dbReference type="EMBL" id="LYXU01000014">
    <property type="protein sequence ID" value="OBS17522.1"/>
    <property type="molecule type" value="Genomic_DNA"/>
</dbReference>
<dbReference type="PROSITE" id="PS50088">
    <property type="entry name" value="ANK_REPEAT"/>
    <property type="match status" value="3"/>
</dbReference>
<dbReference type="GO" id="GO:0045944">
    <property type="term" value="P:positive regulation of transcription by RNA polymerase II"/>
    <property type="evidence" value="ECO:0007669"/>
    <property type="project" value="TreeGrafter"/>
</dbReference>
<keyword evidence="1" id="KW-0677">Repeat</keyword>
<dbReference type="PANTHER" id="PTHR24193">
    <property type="entry name" value="ANKYRIN REPEAT PROTEIN"/>
    <property type="match status" value="1"/>
</dbReference>
<keyword evidence="2 3" id="KW-0040">ANK repeat</keyword>
<dbReference type="Gene3D" id="1.25.40.20">
    <property type="entry name" value="Ankyrin repeat-containing domain"/>
    <property type="match status" value="1"/>
</dbReference>
<dbReference type="OMA" id="DSNDRYG"/>
<dbReference type="Proteomes" id="UP000091967">
    <property type="component" value="Unassembled WGS sequence"/>
</dbReference>
<protein>
    <submittedName>
        <fullName evidence="4">Uncharacterized protein</fullName>
    </submittedName>
</protein>
<dbReference type="GO" id="GO:0000976">
    <property type="term" value="F:transcription cis-regulatory region binding"/>
    <property type="evidence" value="ECO:0007669"/>
    <property type="project" value="TreeGrafter"/>
</dbReference>
<dbReference type="InterPro" id="IPR002110">
    <property type="entry name" value="Ankyrin_rpt"/>
</dbReference>
<comment type="caution">
    <text evidence="4">The sequence shown here is derived from an EMBL/GenBank/DDBJ whole genome shotgun (WGS) entry which is preliminary data.</text>
</comment>
<dbReference type="AlphaFoldDB" id="A0A1B8AAL8"/>
<accession>A0A1B8AAL8</accession>
<feature type="repeat" description="ANK" evidence="3">
    <location>
        <begin position="131"/>
        <end position="155"/>
    </location>
</feature>
<dbReference type="Pfam" id="PF13637">
    <property type="entry name" value="Ank_4"/>
    <property type="match status" value="1"/>
</dbReference>